<evidence type="ECO:0000256" key="1">
    <source>
        <dbReference type="SAM" id="MobiDB-lite"/>
    </source>
</evidence>
<dbReference type="AlphaFoldDB" id="A0A2S9GUJ3"/>
<keyword evidence="3" id="KW-1185">Reference proteome</keyword>
<organism evidence="2 3">
    <name type="scientific">Solimicrobium silvestre</name>
    <dbReference type="NCBI Taxonomy" id="2099400"/>
    <lineage>
        <taxon>Bacteria</taxon>
        <taxon>Pseudomonadati</taxon>
        <taxon>Pseudomonadota</taxon>
        <taxon>Betaproteobacteria</taxon>
        <taxon>Burkholderiales</taxon>
        <taxon>Oxalobacteraceae</taxon>
        <taxon>Solimicrobium</taxon>
    </lineage>
</organism>
<feature type="region of interest" description="Disordered" evidence="1">
    <location>
        <begin position="79"/>
        <end position="111"/>
    </location>
</feature>
<feature type="compositionally biased region" description="Low complexity" evidence="1">
    <location>
        <begin position="79"/>
        <end position="96"/>
    </location>
</feature>
<protein>
    <submittedName>
        <fullName evidence="2">Uncharacterized protein</fullName>
    </submittedName>
</protein>
<comment type="caution">
    <text evidence="2">The sequence shown here is derived from an EMBL/GenBank/DDBJ whole genome shotgun (WGS) entry which is preliminary data.</text>
</comment>
<evidence type="ECO:0000313" key="3">
    <source>
        <dbReference type="Proteomes" id="UP000237839"/>
    </source>
</evidence>
<name>A0A2S9GUJ3_9BURK</name>
<accession>A0A2S9GUJ3</accession>
<dbReference type="Proteomes" id="UP000237839">
    <property type="component" value="Unassembled WGS sequence"/>
</dbReference>
<proteinExistence type="predicted"/>
<dbReference type="EMBL" id="PUGF01000024">
    <property type="protein sequence ID" value="PRC91371.1"/>
    <property type="molecule type" value="Genomic_DNA"/>
</dbReference>
<reference evidence="2 3" key="1">
    <citation type="submission" date="2018-02" db="EMBL/GenBank/DDBJ databases">
        <title>Solimicrobium silvestre gen. nov., sp. nov., isolated from alpine forest soil.</title>
        <authorList>
            <person name="Margesin R."/>
            <person name="Albuquerque L."/>
            <person name="Zhang D.-C."/>
            <person name="Froufe H.J.C."/>
            <person name="Severino R."/>
            <person name="Roxo I."/>
            <person name="Egas C."/>
            <person name="Da Costa M.S."/>
        </authorList>
    </citation>
    <scope>NUCLEOTIDE SEQUENCE [LARGE SCALE GENOMIC DNA]</scope>
    <source>
        <strain evidence="2 3">S20-91</strain>
    </source>
</reference>
<evidence type="ECO:0000313" key="2">
    <source>
        <dbReference type="EMBL" id="PRC91371.1"/>
    </source>
</evidence>
<sequence length="111" mass="13168">MCYPCLDTPVTYVPRLNTSPKKVTQKRRPHYFGNPDFSQEKWEKFETRLRLRQRTFLIHFPCEKPAELEVGASQKQLQNQIQKQLQHQHQHTQTTTSAVQELRPPPTIQQT</sequence>
<gene>
    <name evidence="2" type="ORF">S2091_3916</name>
</gene>